<protein>
    <submittedName>
        <fullName evidence="1">Uncharacterized protein</fullName>
    </submittedName>
</protein>
<organism evidence="1 2">
    <name type="scientific">Gordonia effusa NBRC 100432</name>
    <dbReference type="NCBI Taxonomy" id="1077974"/>
    <lineage>
        <taxon>Bacteria</taxon>
        <taxon>Bacillati</taxon>
        <taxon>Actinomycetota</taxon>
        <taxon>Actinomycetes</taxon>
        <taxon>Mycobacteriales</taxon>
        <taxon>Gordoniaceae</taxon>
        <taxon>Gordonia</taxon>
    </lineage>
</organism>
<gene>
    <name evidence="1" type="ORF">GOEFS_014_00100</name>
</gene>
<name>H0QVB7_9ACTN</name>
<reference evidence="1 2" key="1">
    <citation type="submission" date="2011-12" db="EMBL/GenBank/DDBJ databases">
        <title>Whole genome shotgun sequence of Gordonia effusa NBRC 100432.</title>
        <authorList>
            <person name="Yoshida I."/>
            <person name="Takarada H."/>
            <person name="Hosoyama A."/>
            <person name="Tsuchikane K."/>
            <person name="Katsumata H."/>
            <person name="Yamazaki S."/>
            <person name="Fujita N."/>
        </authorList>
    </citation>
    <scope>NUCLEOTIDE SEQUENCE [LARGE SCALE GENOMIC DNA]</scope>
    <source>
        <strain evidence="1 2">NBRC 100432</strain>
    </source>
</reference>
<evidence type="ECO:0000313" key="2">
    <source>
        <dbReference type="Proteomes" id="UP000035034"/>
    </source>
</evidence>
<dbReference type="STRING" id="1077974.GOEFS_014_00100"/>
<proteinExistence type="predicted"/>
<keyword evidence="2" id="KW-1185">Reference proteome</keyword>
<dbReference type="EMBL" id="BAEH01000014">
    <property type="protein sequence ID" value="GAB16768.1"/>
    <property type="molecule type" value="Genomic_DNA"/>
</dbReference>
<sequence length="113" mass="12165">MSDRHHKDALSDLPPWGLEIMMGLYGPRTIEAALESERPTPLSADQSMVALSAVGFVPVYVPEQPTSAQLPNPRADQAATVGEFGTAQVSPAMAEFAAIDALGRKLGHLFRRH</sequence>
<evidence type="ECO:0000313" key="1">
    <source>
        <dbReference type="EMBL" id="GAB16768.1"/>
    </source>
</evidence>
<dbReference type="AlphaFoldDB" id="H0QVB7"/>
<accession>H0QVB7</accession>
<dbReference type="Proteomes" id="UP000035034">
    <property type="component" value="Unassembled WGS sequence"/>
</dbReference>
<comment type="caution">
    <text evidence="1">The sequence shown here is derived from an EMBL/GenBank/DDBJ whole genome shotgun (WGS) entry which is preliminary data.</text>
</comment>